<reference evidence="2" key="1">
    <citation type="submission" date="2023-07" db="EMBL/GenBank/DDBJ databases">
        <title>Black Yeasts Isolated from many extreme environments.</title>
        <authorList>
            <person name="Coleine C."/>
            <person name="Stajich J.E."/>
            <person name="Selbmann L."/>
        </authorList>
    </citation>
    <scope>NUCLEOTIDE SEQUENCE</scope>
    <source>
        <strain evidence="2">CCFEE 5485</strain>
    </source>
</reference>
<feature type="compositionally biased region" description="Polar residues" evidence="1">
    <location>
        <begin position="243"/>
        <end position="253"/>
    </location>
</feature>
<gene>
    <name evidence="2" type="ORF">LTR78_004954</name>
</gene>
<feature type="region of interest" description="Disordered" evidence="1">
    <location>
        <begin position="1"/>
        <end position="156"/>
    </location>
</feature>
<feature type="region of interest" description="Disordered" evidence="1">
    <location>
        <begin position="315"/>
        <end position="338"/>
    </location>
</feature>
<feature type="region of interest" description="Disordered" evidence="1">
    <location>
        <begin position="346"/>
        <end position="365"/>
    </location>
</feature>
<comment type="caution">
    <text evidence="2">The sequence shown here is derived from an EMBL/GenBank/DDBJ whole genome shotgun (WGS) entry which is preliminary data.</text>
</comment>
<feature type="compositionally biased region" description="Polar residues" evidence="1">
    <location>
        <begin position="51"/>
        <end position="62"/>
    </location>
</feature>
<feature type="compositionally biased region" description="Basic residues" evidence="1">
    <location>
        <begin position="138"/>
        <end position="147"/>
    </location>
</feature>
<organism evidence="2 3">
    <name type="scientific">Recurvomyces mirabilis</name>
    <dbReference type="NCBI Taxonomy" id="574656"/>
    <lineage>
        <taxon>Eukaryota</taxon>
        <taxon>Fungi</taxon>
        <taxon>Dikarya</taxon>
        <taxon>Ascomycota</taxon>
        <taxon>Pezizomycotina</taxon>
        <taxon>Dothideomycetes</taxon>
        <taxon>Dothideomycetidae</taxon>
        <taxon>Mycosphaerellales</taxon>
        <taxon>Teratosphaeriaceae</taxon>
        <taxon>Recurvomyces</taxon>
    </lineage>
</organism>
<feature type="compositionally biased region" description="Low complexity" evidence="1">
    <location>
        <begin position="80"/>
        <end position="93"/>
    </location>
</feature>
<keyword evidence="3" id="KW-1185">Reference proteome</keyword>
<evidence type="ECO:0000313" key="2">
    <source>
        <dbReference type="EMBL" id="KAK3675021.1"/>
    </source>
</evidence>
<feature type="compositionally biased region" description="Basic and acidic residues" evidence="1">
    <location>
        <begin position="120"/>
        <end position="133"/>
    </location>
</feature>
<evidence type="ECO:0000256" key="1">
    <source>
        <dbReference type="SAM" id="MobiDB-lite"/>
    </source>
</evidence>
<evidence type="ECO:0000313" key="3">
    <source>
        <dbReference type="Proteomes" id="UP001274830"/>
    </source>
</evidence>
<proteinExistence type="predicted"/>
<feature type="region of interest" description="Disordered" evidence="1">
    <location>
        <begin position="201"/>
        <end position="257"/>
    </location>
</feature>
<sequence length="365" mass="36503">MSSLINAILPASMQTKKEGGSSASHPLAKPAEEHTPAHHHSSSSGEYDPNQRPSDMSTQQGLASGGKREAMGNEIGAGSHGTHGSTHTHSTHGNDQPLTNEGVSALAGAGVGAGVVGSGLREHEHEHERERGIEGTSGHHHGHHGGHHAQGGSGLETRDGYAAARQAGALPDRQDIRNIDRKGASERADLAGAAGGTGLVGAAAGSHGHHHQGQDHGLTAGTDDPVAMRGQAPVTEPIHDTRGPSSGQNTEYGSSRLGRDAALGGAALGGASGLGHHQGGEYGSARDAGLSGASGLGQNQGAGYGSSMTGQEAGLGGVSGFGQGERSLNQSGVGSGVRQEGLIHGHHTTITGEALDPHIGGEKRL</sequence>
<dbReference type="Proteomes" id="UP001274830">
    <property type="component" value="Unassembled WGS sequence"/>
</dbReference>
<feature type="compositionally biased region" description="Basic and acidic residues" evidence="1">
    <location>
        <begin position="355"/>
        <end position="365"/>
    </location>
</feature>
<protein>
    <submittedName>
        <fullName evidence="2">Uncharacterized protein</fullName>
    </submittedName>
</protein>
<dbReference type="AlphaFoldDB" id="A0AAE0WNG6"/>
<accession>A0AAE0WNG6</accession>
<name>A0AAE0WNG6_9PEZI</name>
<dbReference type="EMBL" id="JAUTXT010000016">
    <property type="protein sequence ID" value="KAK3675021.1"/>
    <property type="molecule type" value="Genomic_DNA"/>
</dbReference>